<dbReference type="Proteomes" id="UP000193642">
    <property type="component" value="Unassembled WGS sequence"/>
</dbReference>
<proteinExistence type="predicted"/>
<dbReference type="PANTHER" id="PTHR31051:SF1">
    <property type="entry name" value="PROTEASOME ASSEMBLY CHAPERONE 3"/>
    <property type="match status" value="1"/>
</dbReference>
<dbReference type="OrthoDB" id="5593278at2759"/>
<reference evidence="1 2" key="1">
    <citation type="submission" date="2016-07" db="EMBL/GenBank/DDBJ databases">
        <title>Pervasive Adenine N6-methylation of Active Genes in Fungi.</title>
        <authorList>
            <consortium name="DOE Joint Genome Institute"/>
            <person name="Mondo S.J."/>
            <person name="Dannebaum R.O."/>
            <person name="Kuo R.C."/>
            <person name="Labutti K."/>
            <person name="Haridas S."/>
            <person name="Kuo A."/>
            <person name="Salamov A."/>
            <person name="Ahrendt S.R."/>
            <person name="Lipzen A."/>
            <person name="Sullivan W."/>
            <person name="Andreopoulos W.B."/>
            <person name="Clum A."/>
            <person name="Lindquist E."/>
            <person name="Daum C."/>
            <person name="Ramamoorthy G.K."/>
            <person name="Gryganskyi A."/>
            <person name="Culley D."/>
            <person name="Magnuson J.K."/>
            <person name="James T.Y."/>
            <person name="O'Malley M.A."/>
            <person name="Stajich J.E."/>
            <person name="Spatafora J.W."/>
            <person name="Visel A."/>
            <person name="Grigoriev I.V."/>
        </authorList>
    </citation>
    <scope>NUCLEOTIDE SEQUENCE [LARGE SCALE GENOMIC DNA]</scope>
    <source>
        <strain evidence="1 2">JEL800</strain>
    </source>
</reference>
<gene>
    <name evidence="1" type="ORF">BCR33DRAFT_721402</name>
</gene>
<dbReference type="STRING" id="329046.A0A1Y2BSF2"/>
<dbReference type="Gene3D" id="3.30.230.90">
    <property type="match status" value="1"/>
</dbReference>
<protein>
    <submittedName>
        <fullName evidence="1">Uncharacterized protein</fullName>
    </submittedName>
</protein>
<dbReference type="InterPro" id="IPR053720">
    <property type="entry name" value="Psm_Assembly_Chaperone"/>
</dbReference>
<keyword evidence="2" id="KW-1185">Reference proteome</keyword>
<dbReference type="PANTHER" id="PTHR31051">
    <property type="entry name" value="PROTEASOME ASSEMBLY CHAPERONE 3"/>
    <property type="match status" value="1"/>
</dbReference>
<dbReference type="AlphaFoldDB" id="A0A1Y2BSF2"/>
<feature type="non-terminal residue" evidence="1">
    <location>
        <position position="1"/>
    </location>
</feature>
<accession>A0A1Y2BSF2</accession>
<sequence>GNNQKLSSNGTVSEPSFPIATQHQSQIDVCGIPTDIVVTHFANEKVFVIVSQCGNIGGTIVEAKHDRSENKHNDAAAQGAFATTATLKTLLGARNDPLVHVYATHLLDVVSKDVGTELVLSLALKSYTDDDYAKEGERFEQLQVL</sequence>
<organism evidence="1 2">
    <name type="scientific">Rhizoclosmatium globosum</name>
    <dbReference type="NCBI Taxonomy" id="329046"/>
    <lineage>
        <taxon>Eukaryota</taxon>
        <taxon>Fungi</taxon>
        <taxon>Fungi incertae sedis</taxon>
        <taxon>Chytridiomycota</taxon>
        <taxon>Chytridiomycota incertae sedis</taxon>
        <taxon>Chytridiomycetes</taxon>
        <taxon>Chytridiales</taxon>
        <taxon>Chytriomycetaceae</taxon>
        <taxon>Rhizoclosmatium</taxon>
    </lineage>
</organism>
<name>A0A1Y2BSF2_9FUNG</name>
<evidence type="ECO:0000313" key="1">
    <source>
        <dbReference type="EMBL" id="ORY37681.1"/>
    </source>
</evidence>
<dbReference type="InterPro" id="IPR018788">
    <property type="entry name" value="Proteasome_assmbl_chp_3"/>
</dbReference>
<dbReference type="Pfam" id="PF10178">
    <property type="entry name" value="PAC3"/>
    <property type="match status" value="1"/>
</dbReference>
<evidence type="ECO:0000313" key="2">
    <source>
        <dbReference type="Proteomes" id="UP000193642"/>
    </source>
</evidence>
<dbReference type="EMBL" id="MCGO01000049">
    <property type="protein sequence ID" value="ORY37681.1"/>
    <property type="molecule type" value="Genomic_DNA"/>
</dbReference>
<dbReference type="GO" id="GO:0043248">
    <property type="term" value="P:proteasome assembly"/>
    <property type="evidence" value="ECO:0007669"/>
    <property type="project" value="InterPro"/>
</dbReference>
<comment type="caution">
    <text evidence="1">The sequence shown here is derived from an EMBL/GenBank/DDBJ whole genome shotgun (WGS) entry which is preliminary data.</text>
</comment>